<comment type="caution">
    <text evidence="1">The sequence shown here is derived from an EMBL/GenBank/DDBJ whole genome shotgun (WGS) entry which is preliminary data.</text>
</comment>
<protein>
    <submittedName>
        <fullName evidence="1">Uncharacterized protein</fullName>
    </submittedName>
</protein>
<gene>
    <name evidence="1" type="ORF">JD81_05237</name>
</gene>
<proteinExistence type="predicted"/>
<keyword evidence="2" id="KW-1185">Reference proteome</keyword>
<sequence length="229" mass="26159">MELAPPTPVCHEVNFMIKCVGWAEMCKSRAHRTEGTFMQLDQLQAQQRFHIRQRLRFMVNQYEVHAVAPDGSEGGLLAFAQQKRLAFKEQVTLYTDDTKQQPVLGFKARQRLDIGATYDVTDHLGNPIGLFRKDFAQSLLRSTWHVEQPGLPPATGQERSMPVALLRRFVDSLSWLPYHFDFVAGGQPIFSVVKQWGLRDRYTVEVTHPQIDRRLVIAMAIGLDALQGR</sequence>
<name>A0A562WPE2_9ACTN</name>
<evidence type="ECO:0000313" key="2">
    <source>
        <dbReference type="Proteomes" id="UP000319728"/>
    </source>
</evidence>
<dbReference type="Proteomes" id="UP000319728">
    <property type="component" value="Unassembled WGS sequence"/>
</dbReference>
<dbReference type="Pfam" id="PF04525">
    <property type="entry name" value="LOR"/>
    <property type="match status" value="1"/>
</dbReference>
<accession>A0A562WPE2</accession>
<dbReference type="AlphaFoldDB" id="A0A562WPE2"/>
<organism evidence="1 2">
    <name type="scientific">Micromonospora sagamiensis</name>
    <dbReference type="NCBI Taxonomy" id="47875"/>
    <lineage>
        <taxon>Bacteria</taxon>
        <taxon>Bacillati</taxon>
        <taxon>Actinomycetota</taxon>
        <taxon>Actinomycetes</taxon>
        <taxon>Micromonosporales</taxon>
        <taxon>Micromonosporaceae</taxon>
        <taxon>Micromonospora</taxon>
    </lineage>
</organism>
<reference evidence="1 2" key="1">
    <citation type="submission" date="2019-07" db="EMBL/GenBank/DDBJ databases">
        <title>R&amp;d 2014.</title>
        <authorList>
            <person name="Klenk H.-P."/>
        </authorList>
    </citation>
    <scope>NUCLEOTIDE SEQUENCE [LARGE SCALE GENOMIC DNA]</scope>
    <source>
        <strain evidence="1 2">DSM 43912</strain>
    </source>
</reference>
<dbReference type="InterPro" id="IPR007612">
    <property type="entry name" value="LOR"/>
</dbReference>
<dbReference type="EMBL" id="VLLP01000001">
    <property type="protein sequence ID" value="TWJ31677.1"/>
    <property type="molecule type" value="Genomic_DNA"/>
</dbReference>
<evidence type="ECO:0000313" key="1">
    <source>
        <dbReference type="EMBL" id="TWJ31677.1"/>
    </source>
</evidence>